<sequence>MTYSQQPPAYTPPPQPGAPLAPPPPANRNVLALIALIVAVVGFIFACIPGALIVGWVLLPIAFVLSLVSLFLKGRGKGLGIAGLIISIVGTIVAFVVFFAVVAASFNDAFSDDTVVIEESTGAAEAPAEEHAEAEDAAGEAGSRDNPVAVGATIASEDWTVVINSVNADGNAVVAEANQFNDTAPAGSHYEIVNYTVTYTGEDSSIAAEVGVDMVTSAGNVINSYDTIVSLNDSISLDELFNGASATGSAAFAVPDGETALVRVRPGILADDVFVKP</sequence>
<proteinExistence type="predicted"/>
<feature type="region of interest" description="Disordered" evidence="2">
    <location>
        <begin position="121"/>
        <end position="145"/>
    </location>
</feature>
<reference evidence="4" key="1">
    <citation type="submission" date="2024-05" db="EMBL/GenBank/DDBJ databases">
        <title>Herbiconiux sp. A18JL235.</title>
        <authorList>
            <person name="Zhang G."/>
        </authorList>
    </citation>
    <scope>NUCLEOTIDE SEQUENCE</scope>
    <source>
        <strain evidence="4">A18JL235</strain>
    </source>
</reference>
<evidence type="ECO:0000256" key="1">
    <source>
        <dbReference type="ARBA" id="ARBA00022729"/>
    </source>
</evidence>
<feature type="compositionally biased region" description="Pro residues" evidence="2">
    <location>
        <begin position="9"/>
        <end position="21"/>
    </location>
</feature>
<feature type="transmembrane region" description="Helical" evidence="3">
    <location>
        <begin position="52"/>
        <end position="72"/>
    </location>
</feature>
<organism evidence="4">
    <name type="scientific">Herbiconiux sp. A18JL235</name>
    <dbReference type="NCBI Taxonomy" id="3152363"/>
    <lineage>
        <taxon>Bacteria</taxon>
        <taxon>Bacillati</taxon>
        <taxon>Actinomycetota</taxon>
        <taxon>Actinomycetes</taxon>
        <taxon>Micrococcales</taxon>
        <taxon>Microbacteriaceae</taxon>
        <taxon>Herbiconiux</taxon>
    </lineage>
</organism>
<name>A0AB39BL86_9MICO</name>
<evidence type="ECO:0008006" key="5">
    <source>
        <dbReference type="Google" id="ProtNLM"/>
    </source>
</evidence>
<dbReference type="InterPro" id="IPR029050">
    <property type="entry name" value="Immunoprotect_excell_Ig-like"/>
</dbReference>
<dbReference type="RefSeq" id="WP_368499465.1">
    <property type="nucleotide sequence ID" value="NZ_CP162511.1"/>
</dbReference>
<feature type="region of interest" description="Disordered" evidence="2">
    <location>
        <begin position="1"/>
        <end position="21"/>
    </location>
</feature>
<accession>A0AB39BL86</accession>
<evidence type="ECO:0000256" key="3">
    <source>
        <dbReference type="SAM" id="Phobius"/>
    </source>
</evidence>
<feature type="transmembrane region" description="Helical" evidence="3">
    <location>
        <begin position="79"/>
        <end position="106"/>
    </location>
</feature>
<dbReference type="AlphaFoldDB" id="A0AB39BL86"/>
<keyword evidence="1" id="KW-0732">Signal</keyword>
<dbReference type="EMBL" id="CP162511">
    <property type="protein sequence ID" value="XDI07091.1"/>
    <property type="molecule type" value="Genomic_DNA"/>
</dbReference>
<gene>
    <name evidence="4" type="ORF">ABFY20_08330</name>
</gene>
<evidence type="ECO:0000313" key="4">
    <source>
        <dbReference type="EMBL" id="XDI07091.1"/>
    </source>
</evidence>
<keyword evidence="3" id="KW-0472">Membrane</keyword>
<evidence type="ECO:0000256" key="2">
    <source>
        <dbReference type="SAM" id="MobiDB-lite"/>
    </source>
</evidence>
<dbReference type="Gene3D" id="2.60.40.1240">
    <property type="match status" value="1"/>
</dbReference>
<feature type="transmembrane region" description="Helical" evidence="3">
    <location>
        <begin position="30"/>
        <end position="46"/>
    </location>
</feature>
<keyword evidence="3" id="KW-1133">Transmembrane helix</keyword>
<keyword evidence="3" id="KW-0812">Transmembrane</keyword>
<protein>
    <recommendedName>
        <fullName evidence="5">DUF4352 domain-containing protein</fullName>
    </recommendedName>
</protein>